<comment type="caution">
    <text evidence="2">The sequence shown here is derived from an EMBL/GenBank/DDBJ whole genome shotgun (WGS) entry which is preliminary data.</text>
</comment>
<feature type="domain" description="DSBA-like thioredoxin" evidence="1">
    <location>
        <begin position="3"/>
        <end position="202"/>
    </location>
</feature>
<dbReference type="EMBL" id="JANQDH010000108">
    <property type="protein sequence ID" value="MDH6061872.1"/>
    <property type="molecule type" value="Genomic_DNA"/>
</dbReference>
<dbReference type="Proteomes" id="UP001159387">
    <property type="component" value="Unassembled WGS sequence"/>
</dbReference>
<dbReference type="AlphaFoldDB" id="A0AA43KCS7"/>
<dbReference type="Pfam" id="PF01323">
    <property type="entry name" value="DSBA"/>
    <property type="match status" value="1"/>
</dbReference>
<accession>A0AA43KCS7</accession>
<dbReference type="CDD" id="cd03024">
    <property type="entry name" value="DsbA_FrnE"/>
    <property type="match status" value="1"/>
</dbReference>
<evidence type="ECO:0000313" key="3">
    <source>
        <dbReference type="Proteomes" id="UP001159387"/>
    </source>
</evidence>
<dbReference type="GO" id="GO:0016491">
    <property type="term" value="F:oxidoreductase activity"/>
    <property type="evidence" value="ECO:0007669"/>
    <property type="project" value="InterPro"/>
</dbReference>
<dbReference type="PANTHER" id="PTHR13887:SF41">
    <property type="entry name" value="THIOREDOXIN SUPERFAMILY PROTEIN"/>
    <property type="match status" value="1"/>
</dbReference>
<dbReference type="SUPFAM" id="SSF52833">
    <property type="entry name" value="Thioredoxin-like"/>
    <property type="match status" value="1"/>
</dbReference>
<dbReference type="RefSeq" id="WP_280655815.1">
    <property type="nucleotide sequence ID" value="NZ_JANQDH010000108.1"/>
</dbReference>
<sequence>MLIDVFHDTACPWCRIGQKNLFDALGQWKKEPVNIRWHPFFLDSSIPPEGCDFHSFMRQRKKLTTVQLQQMFNHVRLMGEAVGVQFNFDKIRSAVNTRLSHQLIAIASTDLRNNIVEAIYQAYFEYGLNIGDVEVLVNVGKSYQMNENYLRQCLTDTYNIHMVITEAKKAHLQGINSVPCFIFNNQIMVNGSQSVNVLLRALNRSAFIEVLAKQW</sequence>
<keyword evidence="3" id="KW-1185">Reference proteome</keyword>
<gene>
    <name evidence="2" type="ORF">NWP17_15765</name>
</gene>
<dbReference type="InterPro" id="IPR036249">
    <property type="entry name" value="Thioredoxin-like_sf"/>
</dbReference>
<evidence type="ECO:0000313" key="2">
    <source>
        <dbReference type="EMBL" id="MDH6061872.1"/>
    </source>
</evidence>
<dbReference type="PANTHER" id="PTHR13887">
    <property type="entry name" value="GLUTATHIONE S-TRANSFERASE KAPPA"/>
    <property type="match status" value="1"/>
</dbReference>
<reference evidence="2 3" key="1">
    <citation type="journal article" date="2023" name="J. Phycol.">
        <title>Chrysosporum ovalisporum is synonymous with the true-branching cyanobacterium Umezakia natans (Nostocales/Aphanizomenonaceae).</title>
        <authorList>
            <person name="McGregor G.B."/>
            <person name="Sendall B.C."/>
            <person name="Niiyama Y."/>
            <person name="Tuji A."/>
            <person name="Willis A."/>
        </authorList>
    </citation>
    <scope>NUCLEOTIDE SEQUENCE [LARGE SCALE GENOMIC DNA]</scope>
    <source>
        <strain evidence="2 3">ANA360D</strain>
    </source>
</reference>
<evidence type="ECO:0000259" key="1">
    <source>
        <dbReference type="Pfam" id="PF01323"/>
    </source>
</evidence>
<protein>
    <submittedName>
        <fullName evidence="2">DsbA family oxidoreductase</fullName>
    </submittedName>
</protein>
<proteinExistence type="predicted"/>
<dbReference type="Gene3D" id="3.40.30.10">
    <property type="entry name" value="Glutaredoxin"/>
    <property type="match status" value="1"/>
</dbReference>
<name>A0AA43KCS7_9CYAN</name>
<organism evidence="2 3">
    <name type="scientific">Chrysosporum bergii ANA360D</name>
    <dbReference type="NCBI Taxonomy" id="617107"/>
    <lineage>
        <taxon>Bacteria</taxon>
        <taxon>Bacillati</taxon>
        <taxon>Cyanobacteriota</taxon>
        <taxon>Cyanophyceae</taxon>
        <taxon>Nostocales</taxon>
        <taxon>Nodulariaceae</taxon>
        <taxon>Chrysosporum</taxon>
    </lineage>
</organism>
<dbReference type="InterPro" id="IPR001853">
    <property type="entry name" value="DSBA-like_thioredoxin_dom"/>
</dbReference>